<evidence type="ECO:0008006" key="4">
    <source>
        <dbReference type="Google" id="ProtNLM"/>
    </source>
</evidence>
<accession>A0ABS8YND2</accession>
<organism evidence="2 3">
    <name type="scientific">Paenibacillus profundus</name>
    <dbReference type="NCBI Taxonomy" id="1173085"/>
    <lineage>
        <taxon>Bacteria</taxon>
        <taxon>Bacillati</taxon>
        <taxon>Bacillota</taxon>
        <taxon>Bacilli</taxon>
        <taxon>Bacillales</taxon>
        <taxon>Paenibacillaceae</taxon>
        <taxon>Paenibacillus</taxon>
    </lineage>
</organism>
<keyword evidence="3" id="KW-1185">Reference proteome</keyword>
<sequence>MVTWSICIAAIAWTALCIAAIALICRSWRSLTKVDAGMEEGRRLIEQLRELTRRAEKVLNQAEQTGDTIKEWSDTLHELHKRVGRWNEALGRWSQRAYSGIGTAREADERREPDTQLWLDILFKLWSEIRSRRARAS</sequence>
<comment type="caution">
    <text evidence="2">The sequence shown here is derived from an EMBL/GenBank/DDBJ whole genome shotgun (WGS) entry which is preliminary data.</text>
</comment>
<dbReference type="RefSeq" id="WP_019418957.1">
    <property type="nucleotide sequence ID" value="NZ_JAJNBZ010000014.1"/>
</dbReference>
<dbReference type="Proteomes" id="UP001199916">
    <property type="component" value="Unassembled WGS sequence"/>
</dbReference>
<evidence type="ECO:0000313" key="3">
    <source>
        <dbReference type="Proteomes" id="UP001199916"/>
    </source>
</evidence>
<gene>
    <name evidence="2" type="ORF">LQV63_17500</name>
</gene>
<keyword evidence="1" id="KW-0175">Coiled coil</keyword>
<evidence type="ECO:0000256" key="1">
    <source>
        <dbReference type="SAM" id="Coils"/>
    </source>
</evidence>
<dbReference type="EMBL" id="JAJNBZ010000014">
    <property type="protein sequence ID" value="MCE5171099.1"/>
    <property type="molecule type" value="Genomic_DNA"/>
</dbReference>
<proteinExistence type="predicted"/>
<protein>
    <recommendedName>
        <fullName evidence="4">DUF948 domain-containing protein</fullName>
    </recommendedName>
</protein>
<reference evidence="2 3" key="1">
    <citation type="submission" date="2021-11" db="EMBL/GenBank/DDBJ databases">
        <title>Draft genome sequence of Paenibacillus profundus YoMME, a new Gram-positive bacteria with exoelectrogenic properties.</title>
        <authorList>
            <person name="Hubenova Y."/>
            <person name="Hubenova E."/>
            <person name="Manasiev Y."/>
            <person name="Peykov S."/>
            <person name="Mitov M."/>
        </authorList>
    </citation>
    <scope>NUCLEOTIDE SEQUENCE [LARGE SCALE GENOMIC DNA]</scope>
    <source>
        <strain evidence="2 3">YoMME</strain>
    </source>
</reference>
<name>A0ABS8YND2_9BACL</name>
<feature type="coiled-coil region" evidence="1">
    <location>
        <begin position="38"/>
        <end position="68"/>
    </location>
</feature>
<evidence type="ECO:0000313" key="2">
    <source>
        <dbReference type="EMBL" id="MCE5171099.1"/>
    </source>
</evidence>